<reference evidence="2 3" key="1">
    <citation type="journal article" date="2019" name="Int. J. Syst. Evol. Microbiol.">
        <title>The Global Catalogue of Microorganisms (GCM) 10K type strain sequencing project: providing services to taxonomists for standard genome sequencing and annotation.</title>
        <authorList>
            <consortium name="The Broad Institute Genomics Platform"/>
            <consortium name="The Broad Institute Genome Sequencing Center for Infectious Disease"/>
            <person name="Wu L."/>
            <person name="Ma J."/>
        </authorList>
    </citation>
    <scope>NUCLEOTIDE SEQUENCE [LARGE SCALE GENOMIC DNA]</scope>
    <source>
        <strain evidence="2 3">JCM 16009</strain>
    </source>
</reference>
<evidence type="ECO:0000313" key="2">
    <source>
        <dbReference type="EMBL" id="GAA1844606.1"/>
    </source>
</evidence>
<keyword evidence="3" id="KW-1185">Reference proteome</keyword>
<sequence>MSLNAWITSRAYCAVAANIAAASAAERPCTEASTIPARRSRTRFRAVRVIFTSRCASAGSNSRTNTSGCRAIAHLRRQPPRRSPQPGYNGNAPGRGTSYFALKR</sequence>
<comment type="caution">
    <text evidence="2">The sequence shown here is derived from an EMBL/GenBank/DDBJ whole genome shotgun (WGS) entry which is preliminary data.</text>
</comment>
<evidence type="ECO:0008006" key="4">
    <source>
        <dbReference type="Google" id="ProtNLM"/>
    </source>
</evidence>
<dbReference type="EMBL" id="BAAAQK010000005">
    <property type="protein sequence ID" value="GAA1844606.1"/>
    <property type="molecule type" value="Genomic_DNA"/>
</dbReference>
<evidence type="ECO:0000313" key="3">
    <source>
        <dbReference type="Proteomes" id="UP001500449"/>
    </source>
</evidence>
<dbReference type="Proteomes" id="UP001500449">
    <property type="component" value="Unassembled WGS sequence"/>
</dbReference>
<accession>A0ABN2N201</accession>
<feature type="region of interest" description="Disordered" evidence="1">
    <location>
        <begin position="76"/>
        <end position="104"/>
    </location>
</feature>
<evidence type="ECO:0000256" key="1">
    <source>
        <dbReference type="SAM" id="MobiDB-lite"/>
    </source>
</evidence>
<gene>
    <name evidence="2" type="ORF">GCM10009836_25070</name>
</gene>
<name>A0ABN2N201_9PSEU</name>
<organism evidence="2 3">
    <name type="scientific">Pseudonocardia ailaonensis</name>
    <dbReference type="NCBI Taxonomy" id="367279"/>
    <lineage>
        <taxon>Bacteria</taxon>
        <taxon>Bacillati</taxon>
        <taxon>Actinomycetota</taxon>
        <taxon>Actinomycetes</taxon>
        <taxon>Pseudonocardiales</taxon>
        <taxon>Pseudonocardiaceae</taxon>
        <taxon>Pseudonocardia</taxon>
    </lineage>
</organism>
<protein>
    <recommendedName>
        <fullName evidence="4">Secreted protein</fullName>
    </recommendedName>
</protein>
<proteinExistence type="predicted"/>